<accession>A0A2P7ZY33</accession>
<evidence type="ECO:0000313" key="1">
    <source>
        <dbReference type="EMBL" id="PSK53113.1"/>
    </source>
</evidence>
<organism evidence="1 2">
    <name type="scientific">Elsinoe australis</name>
    <dbReference type="NCBI Taxonomy" id="40998"/>
    <lineage>
        <taxon>Eukaryota</taxon>
        <taxon>Fungi</taxon>
        <taxon>Dikarya</taxon>
        <taxon>Ascomycota</taxon>
        <taxon>Pezizomycotina</taxon>
        <taxon>Dothideomycetes</taxon>
        <taxon>Dothideomycetidae</taxon>
        <taxon>Myriangiales</taxon>
        <taxon>Elsinoaceae</taxon>
        <taxon>Elsinoe</taxon>
    </lineage>
</organism>
<dbReference type="Proteomes" id="UP000243723">
    <property type="component" value="Unassembled WGS sequence"/>
</dbReference>
<dbReference type="OrthoDB" id="4810534at2759"/>
<dbReference type="STRING" id="40998.A0A2P7ZY33"/>
<sequence length="298" mass="32358">MGDLSDISLEYCSAAVGVLTRNVTCDAPRTAFCANLNQTYFLERAESSGLGIPQCFTGAASNLKIRWTQALFLLLAFAASAFADQHHDRCATEILLGADLGNTTLEGCGSTFTLVDGPAAALSPSMVLTPRQLPWKSQVFNYKEHQVIATGTWWNNWEKVSACDYCGLSAGPCTREINWSQSSARTLSINFGLDSVESVANQIRASPSLNLGYSWTNTLTEVGTWRCEIPVGSFSCIWAQQKMGWADSQTRNLIVGRNGRCEDTTSYGEWQGVGRSDWPLEGKPNRHLGCSSGVAALC</sequence>
<gene>
    <name evidence="1" type="ORF">B9Z65_3313</name>
</gene>
<reference evidence="1 2" key="1">
    <citation type="submission" date="2017-05" db="EMBL/GenBank/DDBJ databases">
        <title>Draft genome sequence of Elsinoe australis.</title>
        <authorList>
            <person name="Cheng Q."/>
        </authorList>
    </citation>
    <scope>NUCLEOTIDE SEQUENCE [LARGE SCALE GENOMIC DNA]</scope>
    <source>
        <strain evidence="1 2">NL1</strain>
    </source>
</reference>
<evidence type="ECO:0000313" key="2">
    <source>
        <dbReference type="Proteomes" id="UP000243723"/>
    </source>
</evidence>
<proteinExistence type="predicted"/>
<protein>
    <submittedName>
        <fullName evidence="1">Uncharacterized protein</fullName>
    </submittedName>
</protein>
<comment type="caution">
    <text evidence="1">The sequence shown here is derived from an EMBL/GenBank/DDBJ whole genome shotgun (WGS) entry which is preliminary data.</text>
</comment>
<name>A0A2P7ZY33_9PEZI</name>
<dbReference type="AlphaFoldDB" id="A0A2P7ZY33"/>
<dbReference type="EMBL" id="NHZQ01000102">
    <property type="protein sequence ID" value="PSK53113.1"/>
    <property type="molecule type" value="Genomic_DNA"/>
</dbReference>
<keyword evidence="2" id="KW-1185">Reference proteome</keyword>